<organism evidence="2 3">
    <name type="scientific">Streptomyces monashensis</name>
    <dbReference type="NCBI Taxonomy" id="1678012"/>
    <lineage>
        <taxon>Bacteria</taxon>
        <taxon>Bacillati</taxon>
        <taxon>Actinomycetota</taxon>
        <taxon>Actinomycetes</taxon>
        <taxon>Kitasatosporales</taxon>
        <taxon>Streptomycetaceae</taxon>
        <taxon>Streptomyces</taxon>
    </lineage>
</organism>
<sequence length="157" mass="16726">MNRMRTTTAVLATTGLLAAAQLGLAGGAFAAAQTPKATGCPIDIVYPSRFYIGSNHWVTNGGLYFGVKSRTASSFKRVTFTITDTKYLRFGRARATGGRITHNSSTSVSVYAGTLKGKASLGMRIPTHLLNTRSYGVKFTLHGTGWNCAVNQGTWGN</sequence>
<evidence type="ECO:0000313" key="3">
    <source>
        <dbReference type="Proteomes" id="UP000179642"/>
    </source>
</evidence>
<evidence type="ECO:0000313" key="2">
    <source>
        <dbReference type="EMBL" id="OIK06874.1"/>
    </source>
</evidence>
<evidence type="ECO:0008006" key="4">
    <source>
        <dbReference type="Google" id="ProtNLM"/>
    </source>
</evidence>
<protein>
    <recommendedName>
        <fullName evidence="4">Lipoprotein</fullName>
    </recommendedName>
</protein>
<name>A0A1S2QLA1_9ACTN</name>
<comment type="caution">
    <text evidence="2">The sequence shown here is derived from an EMBL/GenBank/DDBJ whole genome shotgun (WGS) entry which is preliminary data.</text>
</comment>
<keyword evidence="1" id="KW-0732">Signal</keyword>
<proteinExistence type="predicted"/>
<keyword evidence="3" id="KW-1185">Reference proteome</keyword>
<feature type="signal peptide" evidence="1">
    <location>
        <begin position="1"/>
        <end position="30"/>
    </location>
</feature>
<gene>
    <name evidence="2" type="ORF">BIV23_05135</name>
</gene>
<feature type="chain" id="PRO_5010269791" description="Lipoprotein" evidence="1">
    <location>
        <begin position="31"/>
        <end position="157"/>
    </location>
</feature>
<dbReference type="AlphaFoldDB" id="A0A1S2QLA1"/>
<evidence type="ECO:0000256" key="1">
    <source>
        <dbReference type="SAM" id="SignalP"/>
    </source>
</evidence>
<dbReference type="OrthoDB" id="4244426at2"/>
<dbReference type="EMBL" id="MLYO01000012">
    <property type="protein sequence ID" value="OIK06874.1"/>
    <property type="molecule type" value="Genomic_DNA"/>
</dbReference>
<dbReference type="Proteomes" id="UP000179642">
    <property type="component" value="Unassembled WGS sequence"/>
</dbReference>
<reference evidence="2 3" key="1">
    <citation type="submission" date="2016-10" db="EMBL/GenBank/DDBJ databases">
        <title>Genome sequence of Streptomyces sp. MUSC 1.</title>
        <authorList>
            <person name="Lee L.-H."/>
            <person name="Ser H.-L."/>
            <person name="Law J.W.-F."/>
        </authorList>
    </citation>
    <scope>NUCLEOTIDE SEQUENCE [LARGE SCALE GENOMIC DNA]</scope>
    <source>
        <strain evidence="2 3">MUSC 1</strain>
    </source>
</reference>
<accession>A0A1S2QLA1</accession>